<name>A0A3G3K2R7_9BACL</name>
<reference evidence="1 2" key="1">
    <citation type="submission" date="2018-10" db="EMBL/GenBank/DDBJ databases">
        <title>Genome Sequence of Cohnella sp.</title>
        <authorList>
            <person name="Srinivasan S."/>
            <person name="Kim M.K."/>
        </authorList>
    </citation>
    <scope>NUCLEOTIDE SEQUENCE [LARGE SCALE GENOMIC DNA]</scope>
    <source>
        <strain evidence="1 2">18JY8-7</strain>
    </source>
</reference>
<dbReference type="Proteomes" id="UP000269097">
    <property type="component" value="Chromosome"/>
</dbReference>
<protein>
    <submittedName>
        <fullName evidence="1">Uncharacterized protein</fullName>
    </submittedName>
</protein>
<evidence type="ECO:0000313" key="1">
    <source>
        <dbReference type="EMBL" id="AYQ74786.1"/>
    </source>
</evidence>
<organism evidence="1 2">
    <name type="scientific">Cohnella candidum</name>
    <dbReference type="NCBI Taxonomy" id="2674991"/>
    <lineage>
        <taxon>Bacteria</taxon>
        <taxon>Bacillati</taxon>
        <taxon>Bacillota</taxon>
        <taxon>Bacilli</taxon>
        <taxon>Bacillales</taxon>
        <taxon>Paenibacillaceae</taxon>
        <taxon>Cohnella</taxon>
    </lineage>
</organism>
<keyword evidence="2" id="KW-1185">Reference proteome</keyword>
<proteinExistence type="predicted"/>
<accession>A0A3G3K2R7</accession>
<evidence type="ECO:0000313" key="2">
    <source>
        <dbReference type="Proteomes" id="UP000269097"/>
    </source>
</evidence>
<gene>
    <name evidence="1" type="ORF">EAV92_20870</name>
</gene>
<dbReference type="KEGG" id="coh:EAV92_20870"/>
<dbReference type="AlphaFoldDB" id="A0A3G3K2R7"/>
<dbReference type="EMBL" id="CP033433">
    <property type="protein sequence ID" value="AYQ74786.1"/>
    <property type="molecule type" value="Genomic_DNA"/>
</dbReference>
<sequence>MKVTCENVNCNVEALVNAKIGVDGAGTISGIIVHSGADAEYTGDKPIQKLVLGDPNTTIGATFTGSANIENVTVNDTNGSITLKSKGTIGNLILPPGMDPKSLFPNPGDLNNVAEIGGVRTASYCSLNPSDSSCRTPAPPVSVPTPSVTDVTYSVGIDPETSAIHVNFVVTFQNASKLYYVIVNDAGVPNADAVKDGNAAGTIDSGSIDVTDSTNQEIPLTFENGYEYTIYVVAENGGRLSDVYGQNFVPMISS</sequence>